<dbReference type="Pfam" id="PF01339">
    <property type="entry name" value="CheB_methylest"/>
    <property type="match status" value="1"/>
</dbReference>
<evidence type="ECO:0000313" key="6">
    <source>
        <dbReference type="EMBL" id="UYQ94990.1"/>
    </source>
</evidence>
<dbReference type="Gene3D" id="3.40.50.180">
    <property type="entry name" value="Methylesterase CheB, C-terminal domain"/>
    <property type="match status" value="1"/>
</dbReference>
<proteinExistence type="predicted"/>
<dbReference type="SUPFAM" id="SSF52738">
    <property type="entry name" value="Methylesterase CheB, C-terminal domain"/>
    <property type="match status" value="1"/>
</dbReference>
<dbReference type="RefSeq" id="WP_264282798.1">
    <property type="nucleotide sequence ID" value="NZ_CP107006.1"/>
</dbReference>
<reference evidence="6" key="1">
    <citation type="submission" date="2022-10" db="EMBL/GenBank/DDBJ databases">
        <title>Chitinophaga sp. nov., isolated from soil.</title>
        <authorList>
            <person name="Jeon C.O."/>
        </authorList>
    </citation>
    <scope>NUCLEOTIDE SEQUENCE</scope>
    <source>
        <strain evidence="6">R8</strain>
    </source>
</reference>
<dbReference type="InterPro" id="IPR035909">
    <property type="entry name" value="CheB_C"/>
</dbReference>
<keyword evidence="1 4" id="KW-0378">Hydrolase</keyword>
<keyword evidence="7" id="KW-1185">Reference proteome</keyword>
<dbReference type="PANTHER" id="PTHR42872">
    <property type="entry name" value="PROTEIN-GLUTAMATE METHYLESTERASE/PROTEIN-GLUTAMINE GLUTAMINASE"/>
    <property type="match status" value="1"/>
</dbReference>
<dbReference type="PANTHER" id="PTHR42872:SF6">
    <property type="entry name" value="PROTEIN-GLUTAMATE METHYLESTERASE_PROTEIN-GLUTAMINE GLUTAMINASE"/>
    <property type="match status" value="1"/>
</dbReference>
<dbReference type="CDD" id="cd16434">
    <property type="entry name" value="CheB-CheR_fusion"/>
    <property type="match status" value="1"/>
</dbReference>
<evidence type="ECO:0000256" key="4">
    <source>
        <dbReference type="PROSITE-ProRule" id="PRU00050"/>
    </source>
</evidence>
<keyword evidence="4" id="KW-0145">Chemotaxis</keyword>
<evidence type="ECO:0000256" key="3">
    <source>
        <dbReference type="ARBA" id="ARBA00048267"/>
    </source>
</evidence>
<comment type="catalytic activity">
    <reaction evidence="3">
        <text>[protein]-L-glutamate 5-O-methyl ester + H2O = L-glutamyl-[protein] + methanol + H(+)</text>
        <dbReference type="Rhea" id="RHEA:23236"/>
        <dbReference type="Rhea" id="RHEA-COMP:10208"/>
        <dbReference type="Rhea" id="RHEA-COMP:10311"/>
        <dbReference type="ChEBI" id="CHEBI:15377"/>
        <dbReference type="ChEBI" id="CHEBI:15378"/>
        <dbReference type="ChEBI" id="CHEBI:17790"/>
        <dbReference type="ChEBI" id="CHEBI:29973"/>
        <dbReference type="ChEBI" id="CHEBI:82795"/>
        <dbReference type="EC" id="3.1.1.61"/>
    </reaction>
</comment>
<evidence type="ECO:0000256" key="1">
    <source>
        <dbReference type="ARBA" id="ARBA00022801"/>
    </source>
</evidence>
<dbReference type="EMBL" id="CP107006">
    <property type="protein sequence ID" value="UYQ94990.1"/>
    <property type="molecule type" value="Genomic_DNA"/>
</dbReference>
<evidence type="ECO:0000259" key="5">
    <source>
        <dbReference type="PROSITE" id="PS50122"/>
    </source>
</evidence>
<name>A0ABY6J660_9BACT</name>
<sequence length="196" mass="21444">MINESDFYVIAIGCSAGGLEPLVEIISQLPKDLPAAIIVMHHILRNVESNLAHILERRADIKVVAVETTEYLEPGTVYVPAYGHQLKVRDRLVMIEERSPEDIVNHSIDVLFHSLAEHAKEKSIGIILSGSGTDGLSGAYAIEKAGGIVIVQDPETAAFPRMPHTLIANDHPDYVLKPGDIRRKIVEKVREPGSSS</sequence>
<evidence type="ECO:0000313" key="7">
    <source>
        <dbReference type="Proteomes" id="UP001162741"/>
    </source>
</evidence>
<protein>
    <recommendedName>
        <fullName evidence="2">protein-glutamate methylesterase</fullName>
        <ecNumber evidence="2">3.1.1.61</ecNumber>
    </recommendedName>
</protein>
<feature type="active site" evidence="4">
    <location>
        <position position="42"/>
    </location>
</feature>
<dbReference type="Proteomes" id="UP001162741">
    <property type="component" value="Chromosome"/>
</dbReference>
<accession>A0ABY6J660</accession>
<dbReference type="PROSITE" id="PS50122">
    <property type="entry name" value="CHEB"/>
    <property type="match status" value="1"/>
</dbReference>
<dbReference type="EC" id="3.1.1.61" evidence="2"/>
<dbReference type="InterPro" id="IPR000673">
    <property type="entry name" value="Sig_transdc_resp-reg_Me-estase"/>
</dbReference>
<feature type="active site" evidence="4">
    <location>
        <position position="15"/>
    </location>
</feature>
<organism evidence="6 7">
    <name type="scientific">Chitinophaga horti</name>
    <dbReference type="NCBI Taxonomy" id="2920382"/>
    <lineage>
        <taxon>Bacteria</taxon>
        <taxon>Pseudomonadati</taxon>
        <taxon>Bacteroidota</taxon>
        <taxon>Chitinophagia</taxon>
        <taxon>Chitinophagales</taxon>
        <taxon>Chitinophagaceae</taxon>
        <taxon>Chitinophaga</taxon>
    </lineage>
</organism>
<evidence type="ECO:0000256" key="2">
    <source>
        <dbReference type="ARBA" id="ARBA00039140"/>
    </source>
</evidence>
<gene>
    <name evidence="6" type="ORF">MKQ68_07770</name>
</gene>
<feature type="active site" evidence="4">
    <location>
        <position position="134"/>
    </location>
</feature>
<feature type="domain" description="CheB-type methylesterase" evidence="5">
    <location>
        <begin position="3"/>
        <end position="192"/>
    </location>
</feature>